<reference evidence="2 3" key="1">
    <citation type="submission" date="2024-06" db="EMBL/GenBank/DDBJ databases">
        <title>A chromosome-level genome assembly of beet webworm, Loxostege sticticalis.</title>
        <authorList>
            <person name="Zhang Y."/>
        </authorList>
    </citation>
    <scope>NUCLEOTIDE SEQUENCE [LARGE SCALE GENOMIC DNA]</scope>
    <source>
        <strain evidence="2">AQ028</strain>
        <tissue evidence="2">Male pupae</tissue>
    </source>
</reference>
<evidence type="ECO:0000313" key="2">
    <source>
        <dbReference type="EMBL" id="KAL0818608.1"/>
    </source>
</evidence>
<evidence type="ECO:0000259" key="1">
    <source>
        <dbReference type="Pfam" id="PF13905"/>
    </source>
</evidence>
<feature type="domain" description="Thioredoxin-like fold" evidence="1">
    <location>
        <begin position="186"/>
        <end position="284"/>
    </location>
</feature>
<dbReference type="Gene3D" id="3.40.30.10">
    <property type="entry name" value="Glutaredoxin"/>
    <property type="match status" value="3"/>
</dbReference>
<dbReference type="SUPFAM" id="SSF52833">
    <property type="entry name" value="Thioredoxin-like"/>
    <property type="match status" value="1"/>
</dbReference>
<dbReference type="InterPro" id="IPR012336">
    <property type="entry name" value="Thioredoxin-like_fold"/>
</dbReference>
<name>A0ABD0SFK2_LOXSC</name>
<dbReference type="Proteomes" id="UP001549921">
    <property type="component" value="Unassembled WGS sequence"/>
</dbReference>
<protein>
    <recommendedName>
        <fullName evidence="1">Thioredoxin-like fold domain-containing protein</fullName>
    </recommendedName>
</protein>
<dbReference type="Pfam" id="PF13905">
    <property type="entry name" value="Thioredoxin_8"/>
    <property type="match status" value="1"/>
</dbReference>
<organism evidence="2 3">
    <name type="scientific">Loxostege sticticalis</name>
    <name type="common">Beet webworm moth</name>
    <dbReference type="NCBI Taxonomy" id="481309"/>
    <lineage>
        <taxon>Eukaryota</taxon>
        <taxon>Metazoa</taxon>
        <taxon>Ecdysozoa</taxon>
        <taxon>Arthropoda</taxon>
        <taxon>Hexapoda</taxon>
        <taxon>Insecta</taxon>
        <taxon>Pterygota</taxon>
        <taxon>Neoptera</taxon>
        <taxon>Endopterygota</taxon>
        <taxon>Lepidoptera</taxon>
        <taxon>Glossata</taxon>
        <taxon>Ditrysia</taxon>
        <taxon>Pyraloidea</taxon>
        <taxon>Crambidae</taxon>
        <taxon>Pyraustinae</taxon>
        <taxon>Loxostege</taxon>
    </lineage>
</organism>
<dbReference type="PANTHER" id="PTHR46472:SF1">
    <property type="entry name" value="NUCLEOREDOXIN"/>
    <property type="match status" value="1"/>
</dbReference>
<sequence length="499" mass="54579">MDWREKLFGKVLVKSSPSGQFENVPTMEALADCVEDGDGSVCGIYFSFANISDASDDFGVRLEEVYKRVHPRLKVVQVVLWAHVGTPEGPVEREAGFRRSLTGKPWFAVPFHDVDTKRRLTQKYSIAVGVPTLVIRGRAVRDALLADPTGERFPWPAPPLQEVLRGVQLQGDGVTKLYEELPPDAVRVFYFAAHWCPPCRAFAPSLCSALAAVRKRRAKFANTQLILVSSDRSEQSYNRTVQSVSSVGALAVPWSASEARLALPAALGVAGIPALVLTAPGGTVLTVNGRTHLAADPLGLLQVLVLPVALGEAGIPALVLTAPGGTILSNFPWAARPVSVLTEQALLKMARHPALVLFVDDEDSEIEFAESVLTPSAESYYEECSIQYPGFCPYQNSSDDETMDFDYPTSKHSRVKKKSFKHVMFYIGIDGTDSADMLREHIGLDDAVPLLTAIDFPKQRMVTMNYGDEITTDSVQNFVDAYLSGNANFKPLKPYSEKC</sequence>
<gene>
    <name evidence="2" type="ORF">ABMA28_009041</name>
</gene>
<accession>A0ABD0SFK2</accession>
<dbReference type="PANTHER" id="PTHR46472">
    <property type="entry name" value="NUCLEOREDOXIN"/>
    <property type="match status" value="1"/>
</dbReference>
<evidence type="ECO:0000313" key="3">
    <source>
        <dbReference type="Proteomes" id="UP001549921"/>
    </source>
</evidence>
<dbReference type="InterPro" id="IPR036249">
    <property type="entry name" value="Thioredoxin-like_sf"/>
</dbReference>
<dbReference type="AlphaFoldDB" id="A0ABD0SFK2"/>
<dbReference type="EMBL" id="JBEDNZ010000022">
    <property type="protein sequence ID" value="KAL0818608.1"/>
    <property type="molecule type" value="Genomic_DNA"/>
</dbReference>
<comment type="caution">
    <text evidence="2">The sequence shown here is derived from an EMBL/GenBank/DDBJ whole genome shotgun (WGS) entry which is preliminary data.</text>
</comment>
<proteinExistence type="predicted"/>